<dbReference type="GO" id="GO:0006297">
    <property type="term" value="P:nucleotide-excision repair, DNA gap filling"/>
    <property type="evidence" value="ECO:0007669"/>
    <property type="project" value="TreeGrafter"/>
</dbReference>
<reference evidence="7" key="1">
    <citation type="journal article" date="2019" name="Nat. Commun.">
        <title>The genome of broomcorn millet.</title>
        <authorList>
            <person name="Zou C."/>
            <person name="Miki D."/>
            <person name="Li D."/>
            <person name="Tang Q."/>
            <person name="Xiao L."/>
            <person name="Rajput S."/>
            <person name="Deng P."/>
            <person name="Jia W."/>
            <person name="Huang R."/>
            <person name="Zhang M."/>
            <person name="Sun Y."/>
            <person name="Hu J."/>
            <person name="Fu X."/>
            <person name="Schnable P.S."/>
            <person name="Li F."/>
            <person name="Zhang H."/>
            <person name="Feng B."/>
            <person name="Zhu X."/>
            <person name="Liu R."/>
            <person name="Schnable J.C."/>
            <person name="Zhu J.-K."/>
            <person name="Zhang H."/>
        </authorList>
    </citation>
    <scope>NUCLEOTIDE SEQUENCE [LARGE SCALE GENOMIC DNA]</scope>
</reference>
<protein>
    <recommendedName>
        <fullName evidence="2">DNA polymerase delta subunit 3</fullName>
    </recommendedName>
</protein>
<evidence type="ECO:0000256" key="1">
    <source>
        <dbReference type="ARBA" id="ARBA00004123"/>
    </source>
</evidence>
<dbReference type="GO" id="GO:0006271">
    <property type="term" value="P:DNA strand elongation involved in DNA replication"/>
    <property type="evidence" value="ECO:0007669"/>
    <property type="project" value="TreeGrafter"/>
</dbReference>
<accession>A0A3L6SIR3</accession>
<feature type="compositionally biased region" description="Low complexity" evidence="5">
    <location>
        <begin position="464"/>
        <end position="479"/>
    </location>
</feature>
<name>A0A3L6SIR3_PANMI</name>
<feature type="compositionally biased region" description="Polar residues" evidence="5">
    <location>
        <begin position="163"/>
        <end position="176"/>
    </location>
</feature>
<organism evidence="6 7">
    <name type="scientific">Panicum miliaceum</name>
    <name type="common">Proso millet</name>
    <name type="synonym">Broomcorn millet</name>
    <dbReference type="NCBI Taxonomy" id="4540"/>
    <lineage>
        <taxon>Eukaryota</taxon>
        <taxon>Viridiplantae</taxon>
        <taxon>Streptophyta</taxon>
        <taxon>Embryophyta</taxon>
        <taxon>Tracheophyta</taxon>
        <taxon>Spermatophyta</taxon>
        <taxon>Magnoliopsida</taxon>
        <taxon>Liliopsida</taxon>
        <taxon>Poales</taxon>
        <taxon>Poaceae</taxon>
        <taxon>PACMAD clade</taxon>
        <taxon>Panicoideae</taxon>
        <taxon>Panicodae</taxon>
        <taxon>Paniceae</taxon>
        <taxon>Panicinae</taxon>
        <taxon>Panicum</taxon>
        <taxon>Panicum sect. Panicum</taxon>
    </lineage>
</organism>
<dbReference type="Gene3D" id="3.90.1030.20">
    <property type="entry name" value="DNA polymerase delta, p66 (Cdc27) subunit, wHTH domain"/>
    <property type="match status" value="1"/>
</dbReference>
<dbReference type="GO" id="GO:0003887">
    <property type="term" value="F:DNA-directed DNA polymerase activity"/>
    <property type="evidence" value="ECO:0007669"/>
    <property type="project" value="TreeGrafter"/>
</dbReference>
<feature type="compositionally biased region" description="Polar residues" evidence="5">
    <location>
        <begin position="388"/>
        <end position="401"/>
    </location>
</feature>
<feature type="region of interest" description="Disordered" evidence="5">
    <location>
        <begin position="264"/>
        <end position="353"/>
    </location>
</feature>
<dbReference type="PANTHER" id="PTHR17598:SF13">
    <property type="entry name" value="DNA POLYMERASE DELTA SUBUNIT 3"/>
    <property type="match status" value="1"/>
</dbReference>
<dbReference type="PANTHER" id="PTHR17598">
    <property type="entry name" value="DNA POLYMERASE DELTA SUBUNIT 3"/>
    <property type="match status" value="1"/>
</dbReference>
<dbReference type="GO" id="GO:0043625">
    <property type="term" value="C:delta DNA polymerase complex"/>
    <property type="evidence" value="ECO:0007669"/>
    <property type="project" value="InterPro"/>
</dbReference>
<feature type="compositionally biased region" description="Basic and acidic residues" evidence="5">
    <location>
        <begin position="342"/>
        <end position="353"/>
    </location>
</feature>
<dbReference type="InterPro" id="IPR019038">
    <property type="entry name" value="POLD3"/>
</dbReference>
<sequence>MQISYKWLSRNFSVSSNDAKRLLQEFVNKNGTDLQVIYSVSGWLKNNPQNYCVKLTSGPKLEEARQAFKDSCSVQVYSIQASIPKDTAVLWNPEFVQAEELFNQPFDEENCLRDNRFCGVLNSFVMRTSSGKHVSSLPPKPINSVGAAAQSKPSIAPKEQFVTARQQDLSALSSPKQGAGNKSEKDNSTVFDKAGNAPVVKEPSVSAHANKNKAQNGKAIPGNDGSLANMWGRASAKPKPPATTNSTAVASVAATADAQICAKEEADADSSDDEQGIKYKRGSSSANNKKRRAVFDFSDDEENDSIIRIASPELPKQHAPDPVTETAEDTEANPKNSENEDDLPHNVKDCSRGLDSEFTSECKTTSVNTMNHSGITLKEKSSDPPVNGNKQDSTAEPASTSPKRRKVLKTRIDERGREVTEFVWEGEASAGDKTEKNVTTTAASGATLPSKPQPAVNSDKSKAPSKAAGSKKPAKAGSKQGSIMSFFKKVLLRARVPDSACVHRLVRF</sequence>
<dbReference type="AlphaFoldDB" id="A0A3L6SIR3"/>
<evidence type="ECO:0000256" key="4">
    <source>
        <dbReference type="ARBA" id="ARBA00023242"/>
    </source>
</evidence>
<dbReference type="STRING" id="4540.A0A3L6SIR3"/>
<feature type="region of interest" description="Disordered" evidence="5">
    <location>
        <begin position="161"/>
        <end position="249"/>
    </location>
</feature>
<keyword evidence="7" id="KW-1185">Reference proteome</keyword>
<evidence type="ECO:0000256" key="5">
    <source>
        <dbReference type="SAM" id="MobiDB-lite"/>
    </source>
</evidence>
<gene>
    <name evidence="6" type="ORF">C2845_PM07G38090</name>
</gene>
<dbReference type="OrthoDB" id="514823at2759"/>
<dbReference type="Proteomes" id="UP000275267">
    <property type="component" value="Unassembled WGS sequence"/>
</dbReference>
<proteinExistence type="predicted"/>
<evidence type="ECO:0000256" key="3">
    <source>
        <dbReference type="ARBA" id="ARBA00022705"/>
    </source>
</evidence>
<keyword evidence="3" id="KW-0235">DNA replication</keyword>
<dbReference type="GO" id="GO:1904161">
    <property type="term" value="P:DNA synthesis involved in UV-damage excision repair"/>
    <property type="evidence" value="ECO:0007669"/>
    <property type="project" value="TreeGrafter"/>
</dbReference>
<dbReference type="FunFam" id="3.90.1030.20:FF:000002">
    <property type="entry name" value="DNA polymerase delta subunit"/>
    <property type="match status" value="1"/>
</dbReference>
<feature type="region of interest" description="Disordered" evidence="5">
    <location>
        <begin position="370"/>
        <end position="479"/>
    </location>
</feature>
<dbReference type="InterPro" id="IPR041913">
    <property type="entry name" value="POLD3_sf"/>
</dbReference>
<dbReference type="Pfam" id="PF09507">
    <property type="entry name" value="CDC27"/>
    <property type="match status" value="1"/>
</dbReference>
<evidence type="ECO:0000313" key="6">
    <source>
        <dbReference type="EMBL" id="RLN22476.1"/>
    </source>
</evidence>
<feature type="compositionally biased region" description="Basic and acidic residues" evidence="5">
    <location>
        <begin position="410"/>
        <end position="420"/>
    </location>
</feature>
<comment type="caution">
    <text evidence="6">The sequence shown here is derived from an EMBL/GenBank/DDBJ whole genome shotgun (WGS) entry which is preliminary data.</text>
</comment>
<keyword evidence="4" id="KW-0539">Nucleus</keyword>
<comment type="subcellular location">
    <subcellularLocation>
        <location evidence="1">Nucleus</location>
    </subcellularLocation>
</comment>
<evidence type="ECO:0000256" key="2">
    <source>
        <dbReference type="ARBA" id="ARBA00017589"/>
    </source>
</evidence>
<evidence type="ECO:0000313" key="7">
    <source>
        <dbReference type="Proteomes" id="UP000275267"/>
    </source>
</evidence>
<dbReference type="EMBL" id="PQIB02000004">
    <property type="protein sequence ID" value="RLN22476.1"/>
    <property type="molecule type" value="Genomic_DNA"/>
</dbReference>